<sequence>MGVRTTTTGEAGTADDARPPSERSQSPTDPFLMGYDMTAVEQPARATVDVSAVVVLASRLV</sequence>
<name>A0A8A2UB60_9EURY</name>
<feature type="region of interest" description="Disordered" evidence="1">
    <location>
        <begin position="1"/>
        <end position="32"/>
    </location>
</feature>
<feature type="compositionally biased region" description="Low complexity" evidence="1">
    <location>
        <begin position="1"/>
        <end position="14"/>
    </location>
</feature>
<evidence type="ECO:0000313" key="3">
    <source>
        <dbReference type="Proteomes" id="UP000663191"/>
    </source>
</evidence>
<organism evidence="2 3">
    <name type="scientific">Natrinema longum</name>
    <dbReference type="NCBI Taxonomy" id="370324"/>
    <lineage>
        <taxon>Archaea</taxon>
        <taxon>Methanobacteriati</taxon>
        <taxon>Methanobacteriota</taxon>
        <taxon>Stenosarchaea group</taxon>
        <taxon>Halobacteria</taxon>
        <taxon>Halobacteriales</taxon>
        <taxon>Natrialbaceae</taxon>
        <taxon>Natrinema</taxon>
    </lineage>
</organism>
<dbReference type="EMBL" id="CP071463">
    <property type="protein sequence ID" value="QSW86051.1"/>
    <property type="molecule type" value="Genomic_DNA"/>
</dbReference>
<gene>
    <name evidence="2" type="ORF">J0X27_04245</name>
</gene>
<dbReference type="KEGG" id="hlo:J0X27_04245"/>
<reference evidence="2 3" key="1">
    <citation type="journal article" date="2006" name="Int. J. Syst. Evol. Microbiol.">
        <title>Haloterrigena longa sp. nov. and Haloterrigena limicola sp. nov., extremely halophilic archaea isolated from a salt lake.</title>
        <authorList>
            <person name="Cui H.L."/>
            <person name="Tohty D."/>
            <person name="Zhou P.J."/>
            <person name="Liu S.J."/>
        </authorList>
    </citation>
    <scope>NUCLEOTIDE SEQUENCE [LARGE SCALE GENOMIC DNA]</scope>
    <source>
        <strain evidence="2 3">ABH32</strain>
    </source>
</reference>
<evidence type="ECO:0000313" key="2">
    <source>
        <dbReference type="EMBL" id="QSW86051.1"/>
    </source>
</evidence>
<dbReference type="Proteomes" id="UP000663191">
    <property type="component" value="Chromosome"/>
</dbReference>
<protein>
    <submittedName>
        <fullName evidence="2">Uncharacterized protein</fullName>
    </submittedName>
</protein>
<keyword evidence="3" id="KW-1185">Reference proteome</keyword>
<dbReference type="AlphaFoldDB" id="A0A8A2UB60"/>
<proteinExistence type="predicted"/>
<dbReference type="GeneID" id="63182927"/>
<dbReference type="RefSeq" id="WP_207271203.1">
    <property type="nucleotide sequence ID" value="NZ_CP071463.1"/>
</dbReference>
<accession>A0A8A2UB60</accession>
<evidence type="ECO:0000256" key="1">
    <source>
        <dbReference type="SAM" id="MobiDB-lite"/>
    </source>
</evidence>